<comment type="subcellular location">
    <subcellularLocation>
        <location evidence="1">Membrane</location>
        <topology evidence="1">Multi-pass membrane protein</topology>
    </subcellularLocation>
</comment>
<keyword evidence="2" id="KW-0472">Membrane</keyword>
<sequence>MHWRFRRPPLDMSKPSETMLDQLLFNRDDQIILSAILLPLGAVYMPGEQHLPLWRTDGAVLLVLLHAGPAEFLYYWFHRTLHHHFLYTRYHHASIVTEPITYVVHLTHLTSLQSIYHIRTGFAQYASKPYNSMWQLQIMWPVTWLFMVLTWAYGSWFTVERNVMKKLRMQSWAIPRYSFNYGLNQQKEAINYLIEKTIYEADKKGKYPKLGVRLVDVTSLAAAVVINSIPQGTNKFILAGKITKVACTVASVLCKKNVEVWLIGEGLDATEHSRAQKGTQFIPYSQFPPRMQWKDCCTYSMTPAMSVPKEMQNVH</sequence>
<gene>
    <name evidence="4" type="ORF">QYE76_011439</name>
</gene>
<evidence type="ECO:0000313" key="5">
    <source>
        <dbReference type="Proteomes" id="UP001231189"/>
    </source>
</evidence>
<protein>
    <recommendedName>
        <fullName evidence="3">Very-long-chain aldehyde decarbonylase CER1-like C-terminal domain-containing protein</fullName>
    </recommendedName>
</protein>
<reference evidence="4" key="1">
    <citation type="submission" date="2023-07" db="EMBL/GenBank/DDBJ databases">
        <title>A chromosome-level genome assembly of Lolium multiflorum.</title>
        <authorList>
            <person name="Chen Y."/>
            <person name="Copetti D."/>
            <person name="Kolliker R."/>
            <person name="Studer B."/>
        </authorList>
    </citation>
    <scope>NUCLEOTIDE SEQUENCE</scope>
    <source>
        <strain evidence="4">02402/16</strain>
        <tissue evidence="4">Leaf</tissue>
    </source>
</reference>
<keyword evidence="2" id="KW-1133">Transmembrane helix</keyword>
<dbReference type="InterPro" id="IPR021940">
    <property type="entry name" value="CER1-like_C"/>
</dbReference>
<feature type="transmembrane region" description="Helical" evidence="2">
    <location>
        <begin position="59"/>
        <end position="77"/>
    </location>
</feature>
<feature type="domain" description="Very-long-chain aldehyde decarbonylase CER1-like C-terminal" evidence="3">
    <location>
        <begin position="259"/>
        <end position="315"/>
    </location>
</feature>
<dbReference type="PANTHER" id="PTHR11863">
    <property type="entry name" value="STEROL DESATURASE"/>
    <property type="match status" value="1"/>
</dbReference>
<name>A0AAD8X5A1_LOLMU</name>
<feature type="transmembrane region" description="Helical" evidence="2">
    <location>
        <begin position="138"/>
        <end position="159"/>
    </location>
</feature>
<proteinExistence type="predicted"/>
<dbReference type="GO" id="GO:0016020">
    <property type="term" value="C:membrane"/>
    <property type="evidence" value="ECO:0007669"/>
    <property type="project" value="UniProtKB-SubCell"/>
</dbReference>
<evidence type="ECO:0000256" key="2">
    <source>
        <dbReference type="SAM" id="Phobius"/>
    </source>
</evidence>
<dbReference type="AlphaFoldDB" id="A0AAD8X5A1"/>
<dbReference type="Proteomes" id="UP001231189">
    <property type="component" value="Unassembled WGS sequence"/>
</dbReference>
<keyword evidence="5" id="KW-1185">Reference proteome</keyword>
<accession>A0AAD8X5A1</accession>
<organism evidence="4 5">
    <name type="scientific">Lolium multiflorum</name>
    <name type="common">Italian ryegrass</name>
    <name type="synonym">Lolium perenne subsp. multiflorum</name>
    <dbReference type="NCBI Taxonomy" id="4521"/>
    <lineage>
        <taxon>Eukaryota</taxon>
        <taxon>Viridiplantae</taxon>
        <taxon>Streptophyta</taxon>
        <taxon>Embryophyta</taxon>
        <taxon>Tracheophyta</taxon>
        <taxon>Spermatophyta</taxon>
        <taxon>Magnoliopsida</taxon>
        <taxon>Liliopsida</taxon>
        <taxon>Poales</taxon>
        <taxon>Poaceae</taxon>
        <taxon>BOP clade</taxon>
        <taxon>Pooideae</taxon>
        <taxon>Poodae</taxon>
        <taxon>Poeae</taxon>
        <taxon>Poeae Chloroplast Group 2 (Poeae type)</taxon>
        <taxon>Loliodinae</taxon>
        <taxon>Loliinae</taxon>
        <taxon>Lolium</taxon>
    </lineage>
</organism>
<comment type="caution">
    <text evidence="4">The sequence shown here is derived from an EMBL/GenBank/DDBJ whole genome shotgun (WGS) entry which is preliminary data.</text>
</comment>
<dbReference type="InterPro" id="IPR050307">
    <property type="entry name" value="Sterol_Desaturase_Related"/>
</dbReference>
<dbReference type="EMBL" id="JAUUTY010000001">
    <property type="protein sequence ID" value="KAK1694742.1"/>
    <property type="molecule type" value="Genomic_DNA"/>
</dbReference>
<evidence type="ECO:0000259" key="3">
    <source>
        <dbReference type="Pfam" id="PF12076"/>
    </source>
</evidence>
<dbReference type="Pfam" id="PF12076">
    <property type="entry name" value="CER1-like_C"/>
    <property type="match status" value="1"/>
</dbReference>
<keyword evidence="2" id="KW-0812">Transmembrane</keyword>
<evidence type="ECO:0000313" key="4">
    <source>
        <dbReference type="EMBL" id="KAK1694742.1"/>
    </source>
</evidence>
<evidence type="ECO:0000256" key="1">
    <source>
        <dbReference type="ARBA" id="ARBA00004141"/>
    </source>
</evidence>